<evidence type="ECO:0000259" key="10">
    <source>
        <dbReference type="PROSITE" id="PS51898"/>
    </source>
</evidence>
<evidence type="ECO:0000256" key="8">
    <source>
        <dbReference type="ARBA" id="ARBA00023306"/>
    </source>
</evidence>
<keyword evidence="4 9" id="KW-0159">Chromosome partition</keyword>
<feature type="active site" evidence="9">
    <location>
        <position position="245"/>
    </location>
</feature>
<dbReference type="PROSITE" id="PS51900">
    <property type="entry name" value="CB"/>
    <property type="match status" value="1"/>
</dbReference>
<evidence type="ECO:0000256" key="7">
    <source>
        <dbReference type="ARBA" id="ARBA00023172"/>
    </source>
</evidence>
<evidence type="ECO:0000256" key="3">
    <source>
        <dbReference type="ARBA" id="ARBA00022618"/>
    </source>
</evidence>
<name>A0A2S9YDW3_9BACT</name>
<accession>A0A2S9YDW3</accession>
<dbReference type="Gene3D" id="1.10.443.10">
    <property type="entry name" value="Intergrase catalytic core"/>
    <property type="match status" value="1"/>
</dbReference>
<evidence type="ECO:0000256" key="1">
    <source>
        <dbReference type="ARBA" id="ARBA00004496"/>
    </source>
</evidence>
<evidence type="ECO:0000259" key="11">
    <source>
        <dbReference type="PROSITE" id="PS51900"/>
    </source>
</evidence>
<sequence length="308" mass="33725">MREALAEFLIHLETERRLSSNTRVAYQRDIEAFADSVEARRGRAPAVRDLGVREVRAHLAELHGRLAPSTIGRKLSALRSFGEFCRREGLLEENAVALIRRPKLGHKLPVALPVEDVGQLIDGRQRPGALGLRDRALLEVLYGAGLRVSEAVGLDRADLREDQGRLTVRVRSGKGGKERVVPLGSKAATALGEWLEARDALVTPKSPAEAVFLGARGGRLSARVARELCYRRCEATGARAVVGPHGLRHSFATHLLQSGCDLRTIQAMLGHASLSTTQRYTHLDMGRLFELYEQAHPRANLPGPGDAK</sequence>
<dbReference type="Pfam" id="PF00589">
    <property type="entry name" value="Phage_integrase"/>
    <property type="match status" value="1"/>
</dbReference>
<dbReference type="InterPro" id="IPR013762">
    <property type="entry name" value="Integrase-like_cat_sf"/>
</dbReference>
<organism evidence="12 13">
    <name type="scientific">Enhygromyxa salina</name>
    <dbReference type="NCBI Taxonomy" id="215803"/>
    <lineage>
        <taxon>Bacteria</taxon>
        <taxon>Pseudomonadati</taxon>
        <taxon>Myxococcota</taxon>
        <taxon>Polyangia</taxon>
        <taxon>Nannocystales</taxon>
        <taxon>Nannocystaceae</taxon>
        <taxon>Enhygromyxa</taxon>
    </lineage>
</organism>
<evidence type="ECO:0000256" key="9">
    <source>
        <dbReference type="HAMAP-Rule" id="MF_01808"/>
    </source>
</evidence>
<dbReference type="Pfam" id="PF02899">
    <property type="entry name" value="Phage_int_SAM_1"/>
    <property type="match status" value="1"/>
</dbReference>
<keyword evidence="2 9" id="KW-0963">Cytoplasm</keyword>
<dbReference type="InterPro" id="IPR050090">
    <property type="entry name" value="Tyrosine_recombinase_XerCD"/>
</dbReference>
<keyword evidence="8 9" id="KW-0131">Cell cycle</keyword>
<feature type="active site" evidence="9">
    <location>
        <position position="248"/>
    </location>
</feature>
<keyword evidence="13" id="KW-1185">Reference proteome</keyword>
<evidence type="ECO:0000256" key="5">
    <source>
        <dbReference type="ARBA" id="ARBA00022908"/>
    </source>
</evidence>
<comment type="similarity">
    <text evidence="9">Belongs to the 'phage' integrase family. XerC subfamily.</text>
</comment>
<dbReference type="SUPFAM" id="SSF47823">
    <property type="entry name" value="lambda integrase-like, N-terminal domain"/>
    <property type="match status" value="1"/>
</dbReference>
<dbReference type="InterPro" id="IPR010998">
    <property type="entry name" value="Integrase_recombinase_N"/>
</dbReference>
<dbReference type="Gene3D" id="1.10.150.130">
    <property type="match status" value="1"/>
</dbReference>
<feature type="active site" evidence="9">
    <location>
        <position position="174"/>
    </location>
</feature>
<dbReference type="InterPro" id="IPR044068">
    <property type="entry name" value="CB"/>
</dbReference>
<dbReference type="InterPro" id="IPR023009">
    <property type="entry name" value="Tyrosine_recombinase_XerC/XerD"/>
</dbReference>
<dbReference type="GO" id="GO:0009037">
    <property type="term" value="F:tyrosine-based site-specific recombinase activity"/>
    <property type="evidence" value="ECO:0007669"/>
    <property type="project" value="UniProtKB-UniRule"/>
</dbReference>
<dbReference type="RefSeq" id="WP_181197538.1">
    <property type="nucleotide sequence ID" value="NZ_PVNK01000095.1"/>
</dbReference>
<evidence type="ECO:0000256" key="2">
    <source>
        <dbReference type="ARBA" id="ARBA00022490"/>
    </source>
</evidence>
<keyword evidence="7 9" id="KW-0233">DNA recombination</keyword>
<proteinExistence type="inferred from homology"/>
<dbReference type="GO" id="GO:0007059">
    <property type="term" value="P:chromosome segregation"/>
    <property type="evidence" value="ECO:0007669"/>
    <property type="project" value="UniProtKB-UniRule"/>
</dbReference>
<dbReference type="Proteomes" id="UP000237968">
    <property type="component" value="Unassembled WGS sequence"/>
</dbReference>
<dbReference type="GO" id="GO:0006313">
    <property type="term" value="P:DNA transposition"/>
    <property type="evidence" value="ECO:0007669"/>
    <property type="project" value="UniProtKB-UniRule"/>
</dbReference>
<dbReference type="CDD" id="cd00798">
    <property type="entry name" value="INT_XerDC_C"/>
    <property type="match status" value="1"/>
</dbReference>
<comment type="subunit">
    <text evidence="9">Forms a cyclic heterotetrameric complex composed of two molecules of XerC and two molecules of XerD.</text>
</comment>
<evidence type="ECO:0000313" key="12">
    <source>
        <dbReference type="EMBL" id="PRQ03304.1"/>
    </source>
</evidence>
<dbReference type="GO" id="GO:0003677">
    <property type="term" value="F:DNA binding"/>
    <property type="evidence" value="ECO:0007669"/>
    <property type="project" value="UniProtKB-UniRule"/>
</dbReference>
<dbReference type="PANTHER" id="PTHR30349:SF41">
    <property type="entry name" value="INTEGRASE_RECOMBINASE PROTEIN MJ0367-RELATED"/>
    <property type="match status" value="1"/>
</dbReference>
<reference evidence="12 13" key="1">
    <citation type="submission" date="2018-03" db="EMBL/GenBank/DDBJ databases">
        <title>Draft Genome Sequences of the Obligatory Marine Myxobacteria Enhygromyxa salina SWB005.</title>
        <authorList>
            <person name="Poehlein A."/>
            <person name="Moghaddam J.A."/>
            <person name="Harms H."/>
            <person name="Alanjari M."/>
            <person name="Koenig G.M."/>
            <person name="Daniel R."/>
            <person name="Schaeberle T.F."/>
        </authorList>
    </citation>
    <scope>NUCLEOTIDE SEQUENCE [LARGE SCALE GENOMIC DNA]</scope>
    <source>
        <strain evidence="12 13">SWB005</strain>
    </source>
</reference>
<dbReference type="GO" id="GO:0005737">
    <property type="term" value="C:cytoplasm"/>
    <property type="evidence" value="ECO:0007669"/>
    <property type="project" value="UniProtKB-SubCell"/>
</dbReference>
<comment type="caution">
    <text evidence="12">The sequence shown here is derived from an EMBL/GenBank/DDBJ whole genome shotgun (WGS) entry which is preliminary data.</text>
</comment>
<dbReference type="PROSITE" id="PS51898">
    <property type="entry name" value="TYR_RECOMBINASE"/>
    <property type="match status" value="1"/>
</dbReference>
<dbReference type="InterPro" id="IPR011010">
    <property type="entry name" value="DNA_brk_join_enz"/>
</dbReference>
<keyword evidence="3 9" id="KW-0132">Cell division</keyword>
<evidence type="ECO:0000256" key="6">
    <source>
        <dbReference type="ARBA" id="ARBA00023125"/>
    </source>
</evidence>
<comment type="subcellular location">
    <subcellularLocation>
        <location evidence="1 9">Cytoplasm</location>
    </subcellularLocation>
</comment>
<comment type="function">
    <text evidence="9">Site-specific tyrosine recombinase, which acts by catalyzing the cutting and rejoining of the recombining DNA molecules. The XerC-XerD complex is essential to convert dimers of the bacterial chromosome into monomers to permit their segregation at cell division. It also contributes to the segregational stability of plasmids.</text>
</comment>
<dbReference type="SUPFAM" id="SSF56349">
    <property type="entry name" value="DNA breaking-rejoining enzymes"/>
    <property type="match status" value="1"/>
</dbReference>
<keyword evidence="5 9" id="KW-0229">DNA integration</keyword>
<protein>
    <recommendedName>
        <fullName evidence="9">Tyrosine recombinase XerC</fullName>
    </recommendedName>
</protein>
<dbReference type="InterPro" id="IPR002104">
    <property type="entry name" value="Integrase_catalytic"/>
</dbReference>
<dbReference type="GO" id="GO:0051301">
    <property type="term" value="P:cell division"/>
    <property type="evidence" value="ECO:0007669"/>
    <property type="project" value="UniProtKB-KW"/>
</dbReference>
<dbReference type="PANTHER" id="PTHR30349">
    <property type="entry name" value="PHAGE INTEGRASE-RELATED"/>
    <property type="match status" value="1"/>
</dbReference>
<dbReference type="InterPro" id="IPR004107">
    <property type="entry name" value="Integrase_SAM-like_N"/>
</dbReference>
<dbReference type="HAMAP" id="MF_01808">
    <property type="entry name" value="Recomb_XerC_XerD"/>
    <property type="match status" value="1"/>
</dbReference>
<dbReference type="AlphaFoldDB" id="A0A2S9YDW3"/>
<evidence type="ECO:0000313" key="13">
    <source>
        <dbReference type="Proteomes" id="UP000237968"/>
    </source>
</evidence>
<gene>
    <name evidence="12" type="primary">xerC_2</name>
    <name evidence="9" type="synonym">xerC</name>
    <name evidence="12" type="ORF">ENSA5_17210</name>
</gene>
<feature type="domain" description="Tyr recombinase" evidence="10">
    <location>
        <begin position="107"/>
        <end position="293"/>
    </location>
</feature>
<feature type="active site" description="O-(3'-phospho-DNA)-tyrosine intermediate" evidence="9">
    <location>
        <position position="280"/>
    </location>
</feature>
<evidence type="ECO:0000256" key="4">
    <source>
        <dbReference type="ARBA" id="ARBA00022829"/>
    </source>
</evidence>
<feature type="domain" description="Core-binding (CB)" evidence="11">
    <location>
        <begin position="1"/>
        <end position="86"/>
    </location>
</feature>
<feature type="active site" evidence="9">
    <location>
        <position position="147"/>
    </location>
</feature>
<feature type="active site" evidence="9">
    <location>
        <position position="271"/>
    </location>
</feature>
<keyword evidence="6 9" id="KW-0238">DNA-binding</keyword>
<dbReference type="EMBL" id="PVNK01000095">
    <property type="protein sequence ID" value="PRQ03304.1"/>
    <property type="molecule type" value="Genomic_DNA"/>
</dbReference>